<evidence type="ECO:0000256" key="4">
    <source>
        <dbReference type="PROSITE-ProRule" id="PRU00284"/>
    </source>
</evidence>
<dbReference type="Proteomes" id="UP000199391">
    <property type="component" value="Unassembled WGS sequence"/>
</dbReference>
<proteinExistence type="inferred from homology"/>
<dbReference type="Gene3D" id="1.10.287.950">
    <property type="entry name" value="Methyl-accepting chemotaxis protein"/>
    <property type="match status" value="1"/>
</dbReference>
<dbReference type="InterPro" id="IPR024478">
    <property type="entry name" value="HlyB_4HB_MCP"/>
</dbReference>
<feature type="domain" description="HAMP" evidence="6">
    <location>
        <begin position="213"/>
        <end position="269"/>
    </location>
</feature>
<dbReference type="SMART" id="SM00283">
    <property type="entry name" value="MA"/>
    <property type="match status" value="1"/>
</dbReference>
<gene>
    <name evidence="7" type="ORF">SAMN05216552_104519</name>
</gene>
<protein>
    <submittedName>
        <fullName evidence="7">Methyl-accepting chemotaxis protein</fullName>
    </submittedName>
</protein>
<name>A0A1I7LZY5_9BURK</name>
<dbReference type="InterPro" id="IPR051310">
    <property type="entry name" value="MCP_chemotaxis"/>
</dbReference>
<evidence type="ECO:0000259" key="5">
    <source>
        <dbReference type="PROSITE" id="PS50111"/>
    </source>
</evidence>
<evidence type="ECO:0000256" key="1">
    <source>
        <dbReference type="ARBA" id="ARBA00004370"/>
    </source>
</evidence>
<accession>A0A1I7LZY5</accession>
<comment type="similarity">
    <text evidence="3">Belongs to the methyl-accepting chemotaxis (MCP) protein family.</text>
</comment>
<dbReference type="Gene3D" id="6.10.340.10">
    <property type="match status" value="1"/>
</dbReference>
<dbReference type="SMART" id="SM00304">
    <property type="entry name" value="HAMP"/>
    <property type="match status" value="1"/>
</dbReference>
<dbReference type="CDD" id="cd06225">
    <property type="entry name" value="HAMP"/>
    <property type="match status" value="1"/>
</dbReference>
<evidence type="ECO:0000256" key="3">
    <source>
        <dbReference type="ARBA" id="ARBA00029447"/>
    </source>
</evidence>
<dbReference type="EMBL" id="FPBO01000045">
    <property type="protein sequence ID" value="SFV15215.1"/>
    <property type="molecule type" value="Genomic_DNA"/>
</dbReference>
<dbReference type="SUPFAM" id="SSF58104">
    <property type="entry name" value="Methyl-accepting chemotaxis protein (MCP) signaling domain"/>
    <property type="match status" value="1"/>
</dbReference>
<dbReference type="PANTHER" id="PTHR43531:SF14">
    <property type="entry name" value="METHYL-ACCEPTING CHEMOTAXIS PROTEIN I-RELATED"/>
    <property type="match status" value="1"/>
</dbReference>
<dbReference type="InterPro" id="IPR003660">
    <property type="entry name" value="HAMP_dom"/>
</dbReference>
<dbReference type="PROSITE" id="PS50885">
    <property type="entry name" value="HAMP"/>
    <property type="match status" value="1"/>
</dbReference>
<dbReference type="PROSITE" id="PS50111">
    <property type="entry name" value="CHEMOTAXIS_TRANSDUC_2"/>
    <property type="match status" value="1"/>
</dbReference>
<dbReference type="STRING" id="1035707.SAMN05216552_104519"/>
<comment type="subcellular location">
    <subcellularLocation>
        <location evidence="1">Membrane</location>
    </subcellularLocation>
</comment>
<dbReference type="GO" id="GO:0005886">
    <property type="term" value="C:plasma membrane"/>
    <property type="evidence" value="ECO:0007669"/>
    <property type="project" value="TreeGrafter"/>
</dbReference>
<dbReference type="CDD" id="cd19411">
    <property type="entry name" value="MCP2201-like_sensor"/>
    <property type="match status" value="1"/>
</dbReference>
<feature type="domain" description="Methyl-accepting transducer" evidence="5">
    <location>
        <begin position="274"/>
        <end position="503"/>
    </location>
</feature>
<dbReference type="InterPro" id="IPR047347">
    <property type="entry name" value="YvaQ-like_sensor"/>
</dbReference>
<dbReference type="Pfam" id="PF12729">
    <property type="entry name" value="4HB_MCP_1"/>
    <property type="match status" value="1"/>
</dbReference>
<sequence length="538" mass="56337">MKRMPTLSIANKLLAAFAAMLAIATALGVFSIGQLGAVNGTAKELGLLWMPKLRALLEVKADLGDLHATELNYLLSRDPASRNAYQARIGAILTRLGGTAKQYRDLMSTPEEIRVFKASALTFQAFMGEHEKLMALVAKDQGDAALILIRGDYARLLDELNGQIDTVVRLDIDGAAQASRDGEARYAAARLSIGAMLAGSLALGLLLAFVISRAIARPLRSAANVARRVADGDLGADIEAASGSSSRDETSQMMDALRDMNGSLVRLVSRVRAGTETIAGGSEKIAAGNLDLSLRTRAQAGTLEETATSMAALTAAVRNNAASALEANALAATAAEVANQGGEAVARVIGTMDAIDASARRVIDIIAVIDGIAFQTNILALNAAVEAARAGEQGRGFAVVAAEVRNLAQRAATAAREIKTLTGDSVERIDDGTRLVGEAASTMQGVVDSIRRVTDCMRSITAASQEQSAGIERVNRAIGDMDQVTQQNAALVQETAAAAQSLQEQAGELVTLVRVFRLGARDAAPAAAERDTHHQLCE</sequence>
<dbReference type="InterPro" id="IPR004090">
    <property type="entry name" value="Chemotax_Me-accpt_rcpt"/>
</dbReference>
<evidence type="ECO:0000313" key="8">
    <source>
        <dbReference type="Proteomes" id="UP000199391"/>
    </source>
</evidence>
<dbReference type="GO" id="GO:0007165">
    <property type="term" value="P:signal transduction"/>
    <property type="evidence" value="ECO:0007669"/>
    <property type="project" value="UniProtKB-KW"/>
</dbReference>
<dbReference type="PRINTS" id="PR00260">
    <property type="entry name" value="CHEMTRNSDUCR"/>
</dbReference>
<reference evidence="8" key="1">
    <citation type="submission" date="2016-10" db="EMBL/GenBank/DDBJ databases">
        <authorList>
            <person name="Varghese N."/>
            <person name="Submissions S."/>
        </authorList>
    </citation>
    <scope>NUCLEOTIDE SEQUENCE [LARGE SCALE GENOMIC DNA]</scope>
    <source>
        <strain evidence="8">CGMCC 1.11014</strain>
    </source>
</reference>
<dbReference type="PANTHER" id="PTHR43531">
    <property type="entry name" value="PROTEIN ICFG"/>
    <property type="match status" value="1"/>
</dbReference>
<evidence type="ECO:0000313" key="7">
    <source>
        <dbReference type="EMBL" id="SFV15215.1"/>
    </source>
</evidence>
<evidence type="ECO:0000259" key="6">
    <source>
        <dbReference type="PROSITE" id="PS50885"/>
    </source>
</evidence>
<dbReference type="GO" id="GO:0004888">
    <property type="term" value="F:transmembrane signaling receptor activity"/>
    <property type="evidence" value="ECO:0007669"/>
    <property type="project" value="InterPro"/>
</dbReference>
<dbReference type="Pfam" id="PF00015">
    <property type="entry name" value="MCPsignal"/>
    <property type="match status" value="1"/>
</dbReference>
<dbReference type="CDD" id="cd11386">
    <property type="entry name" value="MCP_signal"/>
    <property type="match status" value="1"/>
</dbReference>
<dbReference type="Pfam" id="PF00672">
    <property type="entry name" value="HAMP"/>
    <property type="match status" value="1"/>
</dbReference>
<evidence type="ECO:0000256" key="2">
    <source>
        <dbReference type="ARBA" id="ARBA00022481"/>
    </source>
</evidence>
<dbReference type="AlphaFoldDB" id="A0A1I7LZY5"/>
<keyword evidence="4" id="KW-0807">Transducer</keyword>
<dbReference type="InterPro" id="IPR004089">
    <property type="entry name" value="MCPsignal_dom"/>
</dbReference>
<keyword evidence="2" id="KW-0488">Methylation</keyword>
<dbReference type="FunFam" id="1.10.287.950:FF:000001">
    <property type="entry name" value="Methyl-accepting chemotaxis sensory transducer"/>
    <property type="match status" value="1"/>
</dbReference>
<organism evidence="7 8">
    <name type="scientific">Pseudoduganella namucuonensis</name>
    <dbReference type="NCBI Taxonomy" id="1035707"/>
    <lineage>
        <taxon>Bacteria</taxon>
        <taxon>Pseudomonadati</taxon>
        <taxon>Pseudomonadota</taxon>
        <taxon>Betaproteobacteria</taxon>
        <taxon>Burkholderiales</taxon>
        <taxon>Oxalobacteraceae</taxon>
        <taxon>Telluria group</taxon>
        <taxon>Pseudoduganella</taxon>
    </lineage>
</organism>
<keyword evidence="8" id="KW-1185">Reference proteome</keyword>
<dbReference type="GO" id="GO:0006935">
    <property type="term" value="P:chemotaxis"/>
    <property type="evidence" value="ECO:0007669"/>
    <property type="project" value="InterPro"/>
</dbReference>